<keyword evidence="1" id="KW-1133">Transmembrane helix</keyword>
<proteinExistence type="predicted"/>
<evidence type="ECO:0000313" key="3">
    <source>
        <dbReference type="EMBL" id="KAE8150372.1"/>
    </source>
</evidence>
<dbReference type="EMBL" id="ML742096">
    <property type="protein sequence ID" value="KAE8150372.1"/>
    <property type="molecule type" value="Genomic_DNA"/>
</dbReference>
<keyword evidence="1" id="KW-0472">Membrane</keyword>
<evidence type="ECO:0000256" key="1">
    <source>
        <dbReference type="SAM" id="Phobius"/>
    </source>
</evidence>
<dbReference type="Proteomes" id="UP000325780">
    <property type="component" value="Unassembled WGS sequence"/>
</dbReference>
<accession>A0A5N6TVH0</accession>
<dbReference type="OrthoDB" id="5215637at2759"/>
<evidence type="ECO:0008006" key="5">
    <source>
        <dbReference type="Google" id="ProtNLM"/>
    </source>
</evidence>
<name>A0A5N6TVH0_ASPAV</name>
<keyword evidence="2" id="KW-0732">Signal</keyword>
<keyword evidence="1" id="KW-0812">Transmembrane</keyword>
<evidence type="ECO:0000256" key="2">
    <source>
        <dbReference type="SAM" id="SignalP"/>
    </source>
</evidence>
<organism evidence="3 4">
    <name type="scientific">Aspergillus avenaceus</name>
    <dbReference type="NCBI Taxonomy" id="36643"/>
    <lineage>
        <taxon>Eukaryota</taxon>
        <taxon>Fungi</taxon>
        <taxon>Dikarya</taxon>
        <taxon>Ascomycota</taxon>
        <taxon>Pezizomycotina</taxon>
        <taxon>Eurotiomycetes</taxon>
        <taxon>Eurotiomycetidae</taxon>
        <taxon>Eurotiales</taxon>
        <taxon>Aspergillaceae</taxon>
        <taxon>Aspergillus</taxon>
        <taxon>Aspergillus subgen. Circumdati</taxon>
    </lineage>
</organism>
<feature type="signal peptide" evidence="2">
    <location>
        <begin position="1"/>
        <end position="20"/>
    </location>
</feature>
<dbReference type="AlphaFoldDB" id="A0A5N6TVH0"/>
<feature type="transmembrane region" description="Helical" evidence="1">
    <location>
        <begin position="186"/>
        <end position="209"/>
    </location>
</feature>
<sequence length="239" mass="25075">MFFLLLPLLPLLLLTPSIQAATCYWRNGQIAASEQQPCFPDKKTSPCCGINKSNGDPDDICLSNGLCLAQVTPYTGLVLQNTCTDAKWGDDCLNICPQSLKPTYGIHILPCPDISLEHWCCSGNGSNCCDDAFKISMGTVVQPTSSSSSTGRVNMSTATATATATVTADGATTSCSEAGTDPTTTVAVGAGVGAGLGACLAATVVALLFQRRLYRRKLKEMKMVRLSGYPGQTPPAQIP</sequence>
<protein>
    <recommendedName>
        <fullName evidence="5">Mid2 domain-containing protein</fullName>
    </recommendedName>
</protein>
<keyword evidence="4" id="KW-1185">Reference proteome</keyword>
<feature type="chain" id="PRO_5024830519" description="Mid2 domain-containing protein" evidence="2">
    <location>
        <begin position="21"/>
        <end position="239"/>
    </location>
</feature>
<evidence type="ECO:0000313" key="4">
    <source>
        <dbReference type="Proteomes" id="UP000325780"/>
    </source>
</evidence>
<reference evidence="3 4" key="1">
    <citation type="submission" date="2019-04" db="EMBL/GenBank/DDBJ databases">
        <title>Friends and foes A comparative genomics study of 23 Aspergillus species from section Flavi.</title>
        <authorList>
            <consortium name="DOE Joint Genome Institute"/>
            <person name="Kjaerbolling I."/>
            <person name="Vesth T."/>
            <person name="Frisvad J.C."/>
            <person name="Nybo J.L."/>
            <person name="Theobald S."/>
            <person name="Kildgaard S."/>
            <person name="Isbrandt T."/>
            <person name="Kuo A."/>
            <person name="Sato A."/>
            <person name="Lyhne E.K."/>
            <person name="Kogle M.E."/>
            <person name="Wiebenga A."/>
            <person name="Kun R.S."/>
            <person name="Lubbers R.J."/>
            <person name="Makela M.R."/>
            <person name="Barry K."/>
            <person name="Chovatia M."/>
            <person name="Clum A."/>
            <person name="Daum C."/>
            <person name="Haridas S."/>
            <person name="He G."/>
            <person name="LaButti K."/>
            <person name="Lipzen A."/>
            <person name="Mondo S."/>
            <person name="Riley R."/>
            <person name="Salamov A."/>
            <person name="Simmons B.A."/>
            <person name="Magnuson J.K."/>
            <person name="Henrissat B."/>
            <person name="Mortensen U.H."/>
            <person name="Larsen T.O."/>
            <person name="Devries R.P."/>
            <person name="Grigoriev I.V."/>
            <person name="Machida M."/>
            <person name="Baker S.E."/>
            <person name="Andersen M.R."/>
        </authorList>
    </citation>
    <scope>NUCLEOTIDE SEQUENCE [LARGE SCALE GENOMIC DNA]</scope>
    <source>
        <strain evidence="3 4">IBT 18842</strain>
    </source>
</reference>
<gene>
    <name evidence="3" type="ORF">BDV25DRAFT_129642</name>
</gene>